<keyword evidence="3" id="KW-0808">Transferase</keyword>
<sequence length="240" mass="26970">MLLGIHLIHGHCKIAEVTVLLGSYFEEPRGCWAKATPIEQIGRLTVHGHIFAVGNDGPCAYEYQESPLPDLSGVGRGFLEDFVDYLEHCITGLIGLQLDNVDALESALLGADWDCKVDIWNLGLIIWELAEGRLLFDGLWTPNDNYTPEAHLAQMTAVFGSIPRQLLDRSRNRDRYFDADGHLLKPSTFPPCSMEQFSKNTDRSGLEREEFLRFIESMVAPDPEDRPDASKLLESPWLAQ</sequence>
<dbReference type="GO" id="GO:0005634">
    <property type="term" value="C:nucleus"/>
    <property type="evidence" value="ECO:0007669"/>
    <property type="project" value="TreeGrafter"/>
</dbReference>
<dbReference type="EMBL" id="NRSZ01000055">
    <property type="protein sequence ID" value="PNY29786.1"/>
    <property type="molecule type" value="Genomic_DNA"/>
</dbReference>
<evidence type="ECO:0000313" key="12">
    <source>
        <dbReference type="Proteomes" id="UP000236621"/>
    </source>
</evidence>
<organism evidence="11 12">
    <name type="scientific">Tolypocladium capitatum</name>
    <dbReference type="NCBI Taxonomy" id="45235"/>
    <lineage>
        <taxon>Eukaryota</taxon>
        <taxon>Fungi</taxon>
        <taxon>Dikarya</taxon>
        <taxon>Ascomycota</taxon>
        <taxon>Pezizomycotina</taxon>
        <taxon>Sordariomycetes</taxon>
        <taxon>Hypocreomycetidae</taxon>
        <taxon>Hypocreales</taxon>
        <taxon>Ophiocordycipitaceae</taxon>
        <taxon>Tolypocladium</taxon>
    </lineage>
</organism>
<evidence type="ECO:0000313" key="11">
    <source>
        <dbReference type="EMBL" id="PNY29786.1"/>
    </source>
</evidence>
<dbReference type="InterPro" id="IPR000719">
    <property type="entry name" value="Prot_kinase_dom"/>
</dbReference>
<dbReference type="EC" id="2.7.11.1" evidence="1"/>
<dbReference type="GO" id="GO:0004674">
    <property type="term" value="F:protein serine/threonine kinase activity"/>
    <property type="evidence" value="ECO:0007669"/>
    <property type="project" value="UniProtKB-KW"/>
</dbReference>
<dbReference type="GO" id="GO:0050684">
    <property type="term" value="P:regulation of mRNA processing"/>
    <property type="evidence" value="ECO:0007669"/>
    <property type="project" value="TreeGrafter"/>
</dbReference>
<gene>
    <name evidence="11" type="ORF">TCAP_00307</name>
</gene>
<evidence type="ECO:0000259" key="10">
    <source>
        <dbReference type="PROSITE" id="PS50011"/>
    </source>
</evidence>
<evidence type="ECO:0000256" key="7">
    <source>
        <dbReference type="ARBA" id="ARBA00047899"/>
    </source>
</evidence>
<evidence type="ECO:0000256" key="4">
    <source>
        <dbReference type="ARBA" id="ARBA00022741"/>
    </source>
</evidence>
<reference evidence="11 12" key="1">
    <citation type="submission" date="2017-08" db="EMBL/GenBank/DDBJ databases">
        <title>Harnessing the power of phylogenomics to disentangle the directionality and signatures of interkingdom host jumping in the parasitic fungal genus Tolypocladium.</title>
        <authorList>
            <person name="Quandt C.A."/>
            <person name="Patterson W."/>
            <person name="Spatafora J.W."/>
        </authorList>
    </citation>
    <scope>NUCLEOTIDE SEQUENCE [LARGE SCALE GENOMIC DNA]</scope>
    <source>
        <strain evidence="11 12">CBS 113982</strain>
    </source>
</reference>
<evidence type="ECO:0000256" key="5">
    <source>
        <dbReference type="ARBA" id="ARBA00022777"/>
    </source>
</evidence>
<dbReference type="PANTHER" id="PTHR47634:SF9">
    <property type="entry name" value="PROTEIN KINASE DOMAIN-CONTAINING PROTEIN-RELATED"/>
    <property type="match status" value="1"/>
</dbReference>
<protein>
    <recommendedName>
        <fullName evidence="1">non-specific serine/threonine protein kinase</fullName>
        <ecNumber evidence="1">2.7.11.1</ecNumber>
    </recommendedName>
</protein>
<name>A0A2K3QQH3_9HYPO</name>
<comment type="catalytic activity">
    <reaction evidence="7">
        <text>L-threonyl-[protein] + ATP = O-phospho-L-threonyl-[protein] + ADP + H(+)</text>
        <dbReference type="Rhea" id="RHEA:46608"/>
        <dbReference type="Rhea" id="RHEA-COMP:11060"/>
        <dbReference type="Rhea" id="RHEA-COMP:11605"/>
        <dbReference type="ChEBI" id="CHEBI:15378"/>
        <dbReference type="ChEBI" id="CHEBI:30013"/>
        <dbReference type="ChEBI" id="CHEBI:30616"/>
        <dbReference type="ChEBI" id="CHEBI:61977"/>
        <dbReference type="ChEBI" id="CHEBI:456216"/>
        <dbReference type="EC" id="2.7.11.1"/>
    </reaction>
</comment>
<evidence type="ECO:0000256" key="6">
    <source>
        <dbReference type="ARBA" id="ARBA00022840"/>
    </source>
</evidence>
<dbReference type="PANTHER" id="PTHR47634">
    <property type="entry name" value="PROTEIN KINASE DOMAIN-CONTAINING PROTEIN-RELATED"/>
    <property type="match status" value="1"/>
</dbReference>
<dbReference type="Gene3D" id="1.10.510.10">
    <property type="entry name" value="Transferase(Phosphotransferase) domain 1"/>
    <property type="match status" value="1"/>
</dbReference>
<keyword evidence="5 11" id="KW-0418">Kinase</keyword>
<dbReference type="OrthoDB" id="19329at2759"/>
<evidence type="ECO:0000256" key="8">
    <source>
        <dbReference type="ARBA" id="ARBA00048679"/>
    </source>
</evidence>
<dbReference type="Pfam" id="PF00069">
    <property type="entry name" value="Pkinase"/>
    <property type="match status" value="1"/>
</dbReference>
<dbReference type="PROSITE" id="PS50011">
    <property type="entry name" value="PROTEIN_KINASE_DOM"/>
    <property type="match status" value="1"/>
</dbReference>
<feature type="domain" description="Protein kinase" evidence="10">
    <location>
        <begin position="1"/>
        <end position="238"/>
    </location>
</feature>
<comment type="caution">
    <text evidence="11">The sequence shown here is derived from an EMBL/GenBank/DDBJ whole genome shotgun (WGS) entry which is preliminary data.</text>
</comment>
<keyword evidence="4" id="KW-0547">Nucleotide-binding</keyword>
<dbReference type="SUPFAM" id="SSF56112">
    <property type="entry name" value="Protein kinase-like (PK-like)"/>
    <property type="match status" value="1"/>
</dbReference>
<dbReference type="InterPro" id="IPR011009">
    <property type="entry name" value="Kinase-like_dom_sf"/>
</dbReference>
<evidence type="ECO:0000256" key="9">
    <source>
        <dbReference type="SAM" id="MobiDB-lite"/>
    </source>
</evidence>
<feature type="region of interest" description="Disordered" evidence="9">
    <location>
        <begin position="221"/>
        <end position="240"/>
    </location>
</feature>
<evidence type="ECO:0000256" key="2">
    <source>
        <dbReference type="ARBA" id="ARBA00022527"/>
    </source>
</evidence>
<proteinExistence type="predicted"/>
<keyword evidence="12" id="KW-1185">Reference proteome</keyword>
<dbReference type="AlphaFoldDB" id="A0A2K3QQH3"/>
<evidence type="ECO:0000256" key="3">
    <source>
        <dbReference type="ARBA" id="ARBA00022679"/>
    </source>
</evidence>
<keyword evidence="2" id="KW-0723">Serine/threonine-protein kinase</keyword>
<dbReference type="GO" id="GO:0005737">
    <property type="term" value="C:cytoplasm"/>
    <property type="evidence" value="ECO:0007669"/>
    <property type="project" value="TreeGrafter"/>
</dbReference>
<dbReference type="GO" id="GO:0000245">
    <property type="term" value="P:spliceosomal complex assembly"/>
    <property type="evidence" value="ECO:0007669"/>
    <property type="project" value="TreeGrafter"/>
</dbReference>
<dbReference type="GO" id="GO:0005524">
    <property type="term" value="F:ATP binding"/>
    <property type="evidence" value="ECO:0007669"/>
    <property type="project" value="UniProtKB-KW"/>
</dbReference>
<accession>A0A2K3QQH3</accession>
<dbReference type="InterPro" id="IPR051334">
    <property type="entry name" value="SRPK"/>
</dbReference>
<dbReference type="Proteomes" id="UP000236621">
    <property type="component" value="Unassembled WGS sequence"/>
</dbReference>
<keyword evidence="6" id="KW-0067">ATP-binding</keyword>
<comment type="catalytic activity">
    <reaction evidence="8">
        <text>L-seryl-[protein] + ATP = O-phospho-L-seryl-[protein] + ADP + H(+)</text>
        <dbReference type="Rhea" id="RHEA:17989"/>
        <dbReference type="Rhea" id="RHEA-COMP:9863"/>
        <dbReference type="Rhea" id="RHEA-COMP:11604"/>
        <dbReference type="ChEBI" id="CHEBI:15378"/>
        <dbReference type="ChEBI" id="CHEBI:29999"/>
        <dbReference type="ChEBI" id="CHEBI:30616"/>
        <dbReference type="ChEBI" id="CHEBI:83421"/>
        <dbReference type="ChEBI" id="CHEBI:456216"/>
        <dbReference type="EC" id="2.7.11.1"/>
    </reaction>
</comment>
<evidence type="ECO:0000256" key="1">
    <source>
        <dbReference type="ARBA" id="ARBA00012513"/>
    </source>
</evidence>